<proteinExistence type="predicted"/>
<organism evidence="1">
    <name type="scientific">Glycine soja</name>
    <name type="common">Wild soybean</name>
    <dbReference type="NCBI Taxonomy" id="3848"/>
    <lineage>
        <taxon>Eukaryota</taxon>
        <taxon>Viridiplantae</taxon>
        <taxon>Streptophyta</taxon>
        <taxon>Embryophyta</taxon>
        <taxon>Tracheophyta</taxon>
        <taxon>Spermatophyta</taxon>
        <taxon>Magnoliopsida</taxon>
        <taxon>eudicotyledons</taxon>
        <taxon>Gunneridae</taxon>
        <taxon>Pentapetalae</taxon>
        <taxon>rosids</taxon>
        <taxon>fabids</taxon>
        <taxon>Fabales</taxon>
        <taxon>Fabaceae</taxon>
        <taxon>Papilionoideae</taxon>
        <taxon>50 kb inversion clade</taxon>
        <taxon>NPAAA clade</taxon>
        <taxon>indigoferoid/millettioid clade</taxon>
        <taxon>Phaseoleae</taxon>
        <taxon>Glycine</taxon>
        <taxon>Glycine subgen. Soja</taxon>
    </lineage>
</organism>
<dbReference type="Proteomes" id="UP000053555">
    <property type="component" value="Unassembled WGS sequence"/>
</dbReference>
<dbReference type="AlphaFoldDB" id="A0A0B2SJ72"/>
<name>A0A0B2SJ72_GLYSO</name>
<accession>A0A0B2SJ72</accession>
<dbReference type="EMBL" id="KN642643">
    <property type="protein sequence ID" value="KHN45120.1"/>
    <property type="molecule type" value="Genomic_DNA"/>
</dbReference>
<protein>
    <submittedName>
        <fullName evidence="1">Uncharacterized protein</fullName>
    </submittedName>
</protein>
<sequence length="88" mass="10022">MKRIDRTVYFYMHGKSKKGGKSCLMKLLKTLIWGNGECRGPIVLLFLAHAPPSRLVNQIPPNTILYCVIMDRKGLNWEMGAIEAKFNV</sequence>
<gene>
    <name evidence="1" type="ORF">glysoja_031348</name>
</gene>
<reference evidence="1" key="1">
    <citation type="submission" date="2014-07" db="EMBL/GenBank/DDBJ databases">
        <title>Identification of a novel salt tolerance gene in wild soybean by whole-genome sequencing.</title>
        <authorList>
            <person name="Lam H.-M."/>
            <person name="Qi X."/>
            <person name="Li M.-W."/>
            <person name="Liu X."/>
            <person name="Xie M."/>
            <person name="Ni M."/>
            <person name="Xu X."/>
        </authorList>
    </citation>
    <scope>NUCLEOTIDE SEQUENCE [LARGE SCALE GENOMIC DNA]</scope>
    <source>
        <tissue evidence="1">Root</tissue>
    </source>
</reference>
<evidence type="ECO:0000313" key="1">
    <source>
        <dbReference type="EMBL" id="KHN45120.1"/>
    </source>
</evidence>